<sequence length="171" mass="19113">MSGIVVKDHSIKLFGKTIDLLPFIDQIQSSSVTSTSLETKDLSGGEITHEYDESEISDGTAAQSPTKNSEISQTESSSNTSPEKETLKKPDEILPCPRCESMDTKFCYFNNYNVNQPRYFCRKCQRYWTCGGTMRNVPVGSGRRKNKNVVVPNYRHVIVQESGAGHNLNPN</sequence>
<dbReference type="Proteomes" id="UP000030748">
    <property type="component" value="Unassembled WGS sequence"/>
</dbReference>
<dbReference type="GO" id="GO:0005634">
    <property type="term" value="C:nucleus"/>
    <property type="evidence" value="ECO:0007669"/>
    <property type="project" value="UniProtKB-SubCell"/>
</dbReference>
<feature type="compositionally biased region" description="Polar residues" evidence="9">
    <location>
        <begin position="60"/>
        <end position="81"/>
    </location>
</feature>
<accession>A0A022QQI6</accession>
<evidence type="ECO:0000256" key="8">
    <source>
        <dbReference type="PROSITE-ProRule" id="PRU00071"/>
    </source>
</evidence>
<dbReference type="GO" id="GO:0008270">
    <property type="term" value="F:zinc ion binding"/>
    <property type="evidence" value="ECO:0007669"/>
    <property type="project" value="UniProtKB-KW"/>
</dbReference>
<evidence type="ECO:0000256" key="3">
    <source>
        <dbReference type="ARBA" id="ARBA00022833"/>
    </source>
</evidence>
<keyword evidence="5 8" id="KW-0238">DNA-binding</keyword>
<dbReference type="STRING" id="4155.A0A022QQI6"/>
<dbReference type="PANTHER" id="PTHR31089">
    <property type="entry name" value="CYCLIC DOF FACTOR 2"/>
    <property type="match status" value="1"/>
</dbReference>
<dbReference type="PANTHER" id="PTHR31089:SF1">
    <property type="entry name" value="CYCLIC DOF FACTOR 3"/>
    <property type="match status" value="1"/>
</dbReference>
<dbReference type="PROSITE" id="PS01361">
    <property type="entry name" value="ZF_DOF_1"/>
    <property type="match status" value="1"/>
</dbReference>
<evidence type="ECO:0000313" key="12">
    <source>
        <dbReference type="Proteomes" id="UP000030748"/>
    </source>
</evidence>
<dbReference type="PROSITE" id="PS50884">
    <property type="entry name" value="ZF_DOF_2"/>
    <property type="match status" value="1"/>
</dbReference>
<evidence type="ECO:0000256" key="7">
    <source>
        <dbReference type="ARBA" id="ARBA00023242"/>
    </source>
</evidence>
<name>A0A022QQI6_ERYGU</name>
<keyword evidence="4" id="KW-0805">Transcription regulation</keyword>
<reference evidence="11 12" key="1">
    <citation type="journal article" date="2013" name="Proc. Natl. Acad. Sci. U.S.A.">
        <title>Fine-scale variation in meiotic recombination in Mimulus inferred from population shotgun sequencing.</title>
        <authorList>
            <person name="Hellsten U."/>
            <person name="Wright K.M."/>
            <person name="Jenkins J."/>
            <person name="Shu S."/>
            <person name="Yuan Y."/>
            <person name="Wessler S.R."/>
            <person name="Schmutz J."/>
            <person name="Willis J.H."/>
            <person name="Rokhsar D.S."/>
        </authorList>
    </citation>
    <scope>NUCLEOTIDE SEQUENCE [LARGE SCALE GENOMIC DNA]</scope>
    <source>
        <strain evidence="12">cv. DUN x IM62</strain>
    </source>
</reference>
<keyword evidence="2 8" id="KW-0863">Zinc-finger</keyword>
<evidence type="ECO:0000313" key="11">
    <source>
        <dbReference type="EMBL" id="EYU28770.1"/>
    </source>
</evidence>
<dbReference type="GO" id="GO:0003700">
    <property type="term" value="F:DNA-binding transcription factor activity"/>
    <property type="evidence" value="ECO:0007669"/>
    <property type="project" value="InterPro"/>
</dbReference>
<evidence type="ECO:0000256" key="1">
    <source>
        <dbReference type="ARBA" id="ARBA00022723"/>
    </source>
</evidence>
<dbReference type="Pfam" id="PF02701">
    <property type="entry name" value="Zn_ribbon_Dof"/>
    <property type="match status" value="1"/>
</dbReference>
<dbReference type="InterPro" id="IPR003851">
    <property type="entry name" value="Znf_Dof"/>
</dbReference>
<proteinExistence type="predicted"/>
<feature type="domain" description="Dof-type" evidence="10">
    <location>
        <begin position="94"/>
        <end position="148"/>
    </location>
</feature>
<dbReference type="eggNOG" id="ENOG502QSI8">
    <property type="taxonomic scope" value="Eukaryota"/>
</dbReference>
<dbReference type="GO" id="GO:0003677">
    <property type="term" value="F:DNA binding"/>
    <property type="evidence" value="ECO:0007669"/>
    <property type="project" value="UniProtKB-UniRule"/>
</dbReference>
<dbReference type="AlphaFoldDB" id="A0A022QQI6"/>
<evidence type="ECO:0000256" key="4">
    <source>
        <dbReference type="ARBA" id="ARBA00023015"/>
    </source>
</evidence>
<feature type="region of interest" description="Disordered" evidence="9">
    <location>
        <begin position="50"/>
        <end position="89"/>
    </location>
</feature>
<evidence type="ECO:0000259" key="10">
    <source>
        <dbReference type="PROSITE" id="PS50884"/>
    </source>
</evidence>
<keyword evidence="7 8" id="KW-0539">Nucleus</keyword>
<evidence type="ECO:0000256" key="9">
    <source>
        <dbReference type="SAM" id="MobiDB-lite"/>
    </source>
</evidence>
<keyword evidence="6" id="KW-0804">Transcription</keyword>
<dbReference type="InterPro" id="IPR045174">
    <property type="entry name" value="Dof"/>
</dbReference>
<evidence type="ECO:0000256" key="6">
    <source>
        <dbReference type="ARBA" id="ARBA00023163"/>
    </source>
</evidence>
<evidence type="ECO:0000256" key="5">
    <source>
        <dbReference type="ARBA" id="ARBA00023125"/>
    </source>
</evidence>
<gene>
    <name evidence="11" type="ORF">MIMGU_mgv1a020300mg</name>
</gene>
<keyword evidence="12" id="KW-1185">Reference proteome</keyword>
<organism evidence="11 12">
    <name type="scientific">Erythranthe guttata</name>
    <name type="common">Yellow monkey flower</name>
    <name type="synonym">Mimulus guttatus</name>
    <dbReference type="NCBI Taxonomy" id="4155"/>
    <lineage>
        <taxon>Eukaryota</taxon>
        <taxon>Viridiplantae</taxon>
        <taxon>Streptophyta</taxon>
        <taxon>Embryophyta</taxon>
        <taxon>Tracheophyta</taxon>
        <taxon>Spermatophyta</taxon>
        <taxon>Magnoliopsida</taxon>
        <taxon>eudicotyledons</taxon>
        <taxon>Gunneridae</taxon>
        <taxon>Pentapetalae</taxon>
        <taxon>asterids</taxon>
        <taxon>lamiids</taxon>
        <taxon>Lamiales</taxon>
        <taxon>Phrymaceae</taxon>
        <taxon>Erythranthe</taxon>
    </lineage>
</organism>
<keyword evidence="3" id="KW-0862">Zinc</keyword>
<comment type="subcellular location">
    <subcellularLocation>
        <location evidence="8">Nucleus</location>
    </subcellularLocation>
</comment>
<keyword evidence="1" id="KW-0479">Metal-binding</keyword>
<dbReference type="EMBL" id="KI631311">
    <property type="protein sequence ID" value="EYU28770.1"/>
    <property type="molecule type" value="Genomic_DNA"/>
</dbReference>
<protein>
    <recommendedName>
        <fullName evidence="10">Dof-type domain-containing protein</fullName>
    </recommendedName>
</protein>
<evidence type="ECO:0000256" key="2">
    <source>
        <dbReference type="ARBA" id="ARBA00022771"/>
    </source>
</evidence>
<feature type="non-terminal residue" evidence="11">
    <location>
        <position position="171"/>
    </location>
</feature>